<dbReference type="Proteomes" id="UP001500279">
    <property type="component" value="Unassembled WGS sequence"/>
</dbReference>
<keyword evidence="6" id="KW-0143">Chaperone</keyword>
<evidence type="ECO:0000259" key="11">
    <source>
        <dbReference type="PROSITE" id="PS50059"/>
    </source>
</evidence>
<dbReference type="EC" id="5.2.1.8" evidence="9"/>
<dbReference type="SUPFAM" id="SSF54534">
    <property type="entry name" value="FKBP-like"/>
    <property type="match status" value="1"/>
</dbReference>
<keyword evidence="4" id="KW-0963">Cytoplasm</keyword>
<evidence type="ECO:0000256" key="5">
    <source>
        <dbReference type="ARBA" id="ARBA00023110"/>
    </source>
</evidence>
<comment type="caution">
    <text evidence="12">The sequence shown here is derived from an EMBL/GenBank/DDBJ whole genome shotgun (WGS) entry which is preliminary data.</text>
</comment>
<evidence type="ECO:0000256" key="2">
    <source>
        <dbReference type="ARBA" id="ARBA00004496"/>
    </source>
</evidence>
<reference evidence="12 13" key="1">
    <citation type="journal article" date="2019" name="Int. J. Syst. Evol. Microbiol.">
        <title>The Global Catalogue of Microorganisms (GCM) 10K type strain sequencing project: providing services to taxonomists for standard genome sequencing and annotation.</title>
        <authorList>
            <consortium name="The Broad Institute Genomics Platform"/>
            <consortium name="The Broad Institute Genome Sequencing Center for Infectious Disease"/>
            <person name="Wu L."/>
            <person name="Ma J."/>
        </authorList>
    </citation>
    <scope>NUCLEOTIDE SEQUENCE [LARGE SCALE GENOMIC DNA]</scope>
    <source>
        <strain evidence="12 13">JCM 15503</strain>
    </source>
</reference>
<protein>
    <recommendedName>
        <fullName evidence="9">peptidylprolyl isomerase</fullName>
        <ecNumber evidence="9">5.2.1.8</ecNumber>
    </recommendedName>
</protein>
<name>A0ABN1KD54_9BURK</name>
<dbReference type="PANTHER" id="PTHR47861">
    <property type="entry name" value="FKBP-TYPE PEPTIDYL-PROLYL CIS-TRANS ISOMERASE SLYD"/>
    <property type="match status" value="1"/>
</dbReference>
<evidence type="ECO:0000256" key="4">
    <source>
        <dbReference type="ARBA" id="ARBA00022490"/>
    </source>
</evidence>
<feature type="domain" description="PPIase FKBP-type" evidence="11">
    <location>
        <begin position="4"/>
        <end position="83"/>
    </location>
</feature>
<dbReference type="GO" id="GO:0016853">
    <property type="term" value="F:isomerase activity"/>
    <property type="evidence" value="ECO:0007669"/>
    <property type="project" value="UniProtKB-KW"/>
</dbReference>
<accession>A0ABN1KD54</accession>
<evidence type="ECO:0000256" key="9">
    <source>
        <dbReference type="PROSITE-ProRule" id="PRU00277"/>
    </source>
</evidence>
<proteinExistence type="inferred from homology"/>
<dbReference type="InterPro" id="IPR046357">
    <property type="entry name" value="PPIase_dom_sf"/>
</dbReference>
<evidence type="ECO:0000256" key="1">
    <source>
        <dbReference type="ARBA" id="ARBA00000971"/>
    </source>
</evidence>
<keyword evidence="5 9" id="KW-0697">Rotamase</keyword>
<evidence type="ECO:0000256" key="3">
    <source>
        <dbReference type="ARBA" id="ARBA00006577"/>
    </source>
</evidence>
<keyword evidence="7 9" id="KW-0413">Isomerase</keyword>
<dbReference type="EMBL" id="BAAAEW010000033">
    <property type="protein sequence ID" value="GAA0762839.1"/>
    <property type="molecule type" value="Genomic_DNA"/>
</dbReference>
<evidence type="ECO:0000256" key="8">
    <source>
        <dbReference type="ARBA" id="ARBA00037071"/>
    </source>
</evidence>
<comment type="function">
    <text evidence="8">Also involved in hydrogenase metallocenter assembly, probably by participating in the nickel insertion step. This function in hydrogenase biosynthesis requires chaperone activity and the presence of the metal-binding domain, but not PPIase activity.</text>
</comment>
<gene>
    <name evidence="12" type="ORF">GCM10009107_47720</name>
</gene>
<evidence type="ECO:0000313" key="12">
    <source>
        <dbReference type="EMBL" id="GAA0762839.1"/>
    </source>
</evidence>
<evidence type="ECO:0000256" key="7">
    <source>
        <dbReference type="ARBA" id="ARBA00023235"/>
    </source>
</evidence>
<feature type="compositionally biased region" description="Low complexity" evidence="10">
    <location>
        <begin position="153"/>
        <end position="163"/>
    </location>
</feature>
<organism evidence="12 13">
    <name type="scientific">Ideonella azotifigens</name>
    <dbReference type="NCBI Taxonomy" id="513160"/>
    <lineage>
        <taxon>Bacteria</taxon>
        <taxon>Pseudomonadati</taxon>
        <taxon>Pseudomonadota</taxon>
        <taxon>Betaproteobacteria</taxon>
        <taxon>Burkholderiales</taxon>
        <taxon>Sphaerotilaceae</taxon>
        <taxon>Ideonella</taxon>
    </lineage>
</organism>
<comment type="subcellular location">
    <subcellularLocation>
        <location evidence="2">Cytoplasm</location>
    </subcellularLocation>
</comment>
<dbReference type="PANTHER" id="PTHR47861:SF3">
    <property type="entry name" value="FKBP-TYPE PEPTIDYL-PROLYL CIS-TRANS ISOMERASE SLYD"/>
    <property type="match status" value="1"/>
</dbReference>
<comment type="catalytic activity">
    <reaction evidence="1 9">
        <text>[protein]-peptidylproline (omega=180) = [protein]-peptidylproline (omega=0)</text>
        <dbReference type="Rhea" id="RHEA:16237"/>
        <dbReference type="Rhea" id="RHEA-COMP:10747"/>
        <dbReference type="Rhea" id="RHEA-COMP:10748"/>
        <dbReference type="ChEBI" id="CHEBI:83833"/>
        <dbReference type="ChEBI" id="CHEBI:83834"/>
        <dbReference type="EC" id="5.2.1.8"/>
    </reaction>
</comment>
<evidence type="ECO:0000256" key="10">
    <source>
        <dbReference type="SAM" id="MobiDB-lite"/>
    </source>
</evidence>
<comment type="similarity">
    <text evidence="3">Belongs to the FKBP-type PPIase family.</text>
</comment>
<evidence type="ECO:0000313" key="13">
    <source>
        <dbReference type="Proteomes" id="UP001500279"/>
    </source>
</evidence>
<evidence type="ECO:0000256" key="6">
    <source>
        <dbReference type="ARBA" id="ARBA00023186"/>
    </source>
</evidence>
<dbReference type="Gene3D" id="3.10.50.40">
    <property type="match status" value="1"/>
</dbReference>
<keyword evidence="13" id="KW-1185">Reference proteome</keyword>
<dbReference type="RefSeq" id="WP_141288855.1">
    <property type="nucleotide sequence ID" value="NZ_BAAAEW010000033.1"/>
</dbReference>
<dbReference type="InterPro" id="IPR001179">
    <property type="entry name" value="PPIase_FKBP_dom"/>
</dbReference>
<dbReference type="PROSITE" id="PS50059">
    <property type="entry name" value="FKBP_PPIASE"/>
    <property type="match status" value="1"/>
</dbReference>
<feature type="region of interest" description="Disordered" evidence="10">
    <location>
        <begin position="148"/>
        <end position="172"/>
    </location>
</feature>
<sequence>MDITSPCVVTLTWILSDAQGQLIDELSDPVEFFYGGDDLLPKVEEALEGQTTGFEAHLHLEPENAFGEYNADLLCYEARQLFPEGVEPGMQFDGLPEGAATPDMPQDLTYIVTEVYPEHVVLDANHPLAGMALRLELKVVDVREATAAETEAGSVEPPVVVMGGPPPGASLH</sequence>